<keyword evidence="1" id="KW-0732">Signal</keyword>
<dbReference type="Pfam" id="PF24247">
    <property type="entry name" value="DUF7450"/>
    <property type="match status" value="1"/>
</dbReference>
<evidence type="ECO:0000313" key="3">
    <source>
        <dbReference type="EMBL" id="TWU56262.1"/>
    </source>
</evidence>
<dbReference type="Proteomes" id="UP000317977">
    <property type="component" value="Unassembled WGS sequence"/>
</dbReference>
<dbReference type="AlphaFoldDB" id="A0A5C6F5I8"/>
<evidence type="ECO:0000259" key="2">
    <source>
        <dbReference type="Pfam" id="PF24247"/>
    </source>
</evidence>
<feature type="chain" id="PRO_5022667108" description="DUF7450 domain-containing protein" evidence="1">
    <location>
        <begin position="24"/>
        <end position="244"/>
    </location>
</feature>
<sequence length="244" mass="26441" precursor="true">MNIRFLVAVVCMAVGAPATPGFAHVPAEFLEVFSVHAALPVDHDVDLKTAVDQARRESKVTGPTYFAHSTAAMGRSSGETPAFTNWYAIVDPVDQPRRSVSVLDLVRGSKEKMLTLGKAEFLLCPSQSITTGAPAPIPDGLDFYKAYRVVDGPKVSMAVSVGGSGSSQRQLGKPLYVCIATQQWHHEATVTPSHPRDCFVVYELDEVKAESTVSTIDQFGLNELRRTKSVWLCVHGAILTKLVD</sequence>
<comment type="caution">
    <text evidence="3">The sequence shown here is derived from an EMBL/GenBank/DDBJ whole genome shotgun (WGS) entry which is preliminary data.</text>
</comment>
<accession>A0A5C6F5I8</accession>
<organism evidence="3 4">
    <name type="scientific">Rubripirellula reticaptiva</name>
    <dbReference type="NCBI Taxonomy" id="2528013"/>
    <lineage>
        <taxon>Bacteria</taxon>
        <taxon>Pseudomonadati</taxon>
        <taxon>Planctomycetota</taxon>
        <taxon>Planctomycetia</taxon>
        <taxon>Pirellulales</taxon>
        <taxon>Pirellulaceae</taxon>
        <taxon>Rubripirellula</taxon>
    </lineage>
</organism>
<dbReference type="InterPro" id="IPR055873">
    <property type="entry name" value="DUF7450"/>
</dbReference>
<evidence type="ECO:0000313" key="4">
    <source>
        <dbReference type="Proteomes" id="UP000317977"/>
    </source>
</evidence>
<dbReference type="OrthoDB" id="267031at2"/>
<proteinExistence type="predicted"/>
<dbReference type="RefSeq" id="WP_146534278.1">
    <property type="nucleotide sequence ID" value="NZ_SJPX01000002.1"/>
</dbReference>
<evidence type="ECO:0000256" key="1">
    <source>
        <dbReference type="SAM" id="SignalP"/>
    </source>
</evidence>
<feature type="domain" description="DUF7450" evidence="2">
    <location>
        <begin position="83"/>
        <end position="235"/>
    </location>
</feature>
<name>A0A5C6F5I8_9BACT</name>
<protein>
    <recommendedName>
        <fullName evidence="2">DUF7450 domain-containing protein</fullName>
    </recommendedName>
</protein>
<gene>
    <name evidence="3" type="ORF">Poly59_25660</name>
</gene>
<dbReference type="EMBL" id="SJPX01000002">
    <property type="protein sequence ID" value="TWU56262.1"/>
    <property type="molecule type" value="Genomic_DNA"/>
</dbReference>
<reference evidence="3 4" key="1">
    <citation type="submission" date="2019-02" db="EMBL/GenBank/DDBJ databases">
        <title>Deep-cultivation of Planctomycetes and their phenomic and genomic characterization uncovers novel biology.</title>
        <authorList>
            <person name="Wiegand S."/>
            <person name="Jogler M."/>
            <person name="Boedeker C."/>
            <person name="Pinto D."/>
            <person name="Vollmers J."/>
            <person name="Rivas-Marin E."/>
            <person name="Kohn T."/>
            <person name="Peeters S.H."/>
            <person name="Heuer A."/>
            <person name="Rast P."/>
            <person name="Oberbeckmann S."/>
            <person name="Bunk B."/>
            <person name="Jeske O."/>
            <person name="Meyerdierks A."/>
            <person name="Storesund J.E."/>
            <person name="Kallscheuer N."/>
            <person name="Luecker S."/>
            <person name="Lage O.M."/>
            <person name="Pohl T."/>
            <person name="Merkel B.J."/>
            <person name="Hornburger P."/>
            <person name="Mueller R.-W."/>
            <person name="Bruemmer F."/>
            <person name="Labrenz M."/>
            <person name="Spormann A.M."/>
            <person name="Op Den Camp H."/>
            <person name="Overmann J."/>
            <person name="Amann R."/>
            <person name="Jetten M.S.M."/>
            <person name="Mascher T."/>
            <person name="Medema M.H."/>
            <person name="Devos D.P."/>
            <person name="Kaster A.-K."/>
            <person name="Ovreas L."/>
            <person name="Rohde M."/>
            <person name="Galperin M.Y."/>
            <person name="Jogler C."/>
        </authorList>
    </citation>
    <scope>NUCLEOTIDE SEQUENCE [LARGE SCALE GENOMIC DNA]</scope>
    <source>
        <strain evidence="3 4">Poly59</strain>
    </source>
</reference>
<feature type="signal peptide" evidence="1">
    <location>
        <begin position="1"/>
        <end position="23"/>
    </location>
</feature>
<keyword evidence="4" id="KW-1185">Reference proteome</keyword>